<proteinExistence type="predicted"/>
<feature type="non-terminal residue" evidence="1">
    <location>
        <position position="1"/>
    </location>
</feature>
<reference evidence="1" key="1">
    <citation type="submission" date="2020-02" db="EMBL/GenBank/DDBJ databases">
        <authorList>
            <person name="Meier V. D."/>
        </authorList>
    </citation>
    <scope>NUCLEOTIDE SEQUENCE</scope>
    <source>
        <strain evidence="1">AVDCRST_MAG93</strain>
    </source>
</reference>
<accession>A0A6J4NTI0</accession>
<organism evidence="1">
    <name type="scientific">uncultured Chloroflexia bacterium</name>
    <dbReference type="NCBI Taxonomy" id="1672391"/>
    <lineage>
        <taxon>Bacteria</taxon>
        <taxon>Bacillati</taxon>
        <taxon>Chloroflexota</taxon>
        <taxon>Chloroflexia</taxon>
        <taxon>environmental samples</taxon>
    </lineage>
</organism>
<sequence length="53" mass="5132">AASVGAEGKGPSACKDIAIGRSISDVARNVGQSGDFNPGHGFVAFGVGCNPNA</sequence>
<gene>
    <name evidence="1" type="ORF">AVDCRST_MAG93-9834</name>
</gene>
<dbReference type="EMBL" id="CADCTR010003302">
    <property type="protein sequence ID" value="CAA9393220.1"/>
    <property type="molecule type" value="Genomic_DNA"/>
</dbReference>
<dbReference type="AlphaFoldDB" id="A0A6J4NTI0"/>
<protein>
    <submittedName>
        <fullName evidence="1">Uncharacterized protein</fullName>
    </submittedName>
</protein>
<evidence type="ECO:0000313" key="1">
    <source>
        <dbReference type="EMBL" id="CAA9393220.1"/>
    </source>
</evidence>
<name>A0A6J4NTI0_9CHLR</name>